<comment type="caution">
    <text evidence="1">The sequence shown here is derived from an EMBL/GenBank/DDBJ whole genome shotgun (WGS) entry which is preliminary data.</text>
</comment>
<dbReference type="EMBL" id="BSEV01000038">
    <property type="protein sequence ID" value="GLK14875.1"/>
    <property type="molecule type" value="Genomic_DNA"/>
</dbReference>
<sequence length="214" mass="23040">MYVSDAVWAALDPAAGEISARTSRRILAALAVAAALVLGAAQAWDAGLVLPRLADPEDGLVEPGGWATKHGKPPEFAYELRFTNHGVREVVLLGAGRSGPGLALRAVQAGKSMMWPDADTLERSHSTDFPYVVAPGASAELRLLYVVTDCAAVPFDSWPIPVRAMQWWGETAVDLRPAPQAFGPYRSREGESPRSPEWQKYMADYVCSPPEGNP</sequence>
<reference evidence="1" key="1">
    <citation type="journal article" date="2014" name="Int. J. Syst. Evol. Microbiol.">
        <title>Complete genome sequence of Corynebacterium casei LMG S-19264T (=DSM 44701T), isolated from a smear-ripened cheese.</title>
        <authorList>
            <consortium name="US DOE Joint Genome Institute (JGI-PGF)"/>
            <person name="Walter F."/>
            <person name="Albersmeier A."/>
            <person name="Kalinowski J."/>
            <person name="Ruckert C."/>
        </authorList>
    </citation>
    <scope>NUCLEOTIDE SEQUENCE</scope>
    <source>
        <strain evidence="1">VKM Ac-2007</strain>
    </source>
</reference>
<gene>
    <name evidence="1" type="ORF">GCM10017600_82880</name>
</gene>
<reference evidence="1" key="2">
    <citation type="submission" date="2023-01" db="EMBL/GenBank/DDBJ databases">
        <authorList>
            <person name="Sun Q."/>
            <person name="Evtushenko L."/>
        </authorList>
    </citation>
    <scope>NUCLEOTIDE SEQUENCE</scope>
    <source>
        <strain evidence="1">VKM Ac-2007</strain>
    </source>
</reference>
<evidence type="ECO:0000313" key="2">
    <source>
        <dbReference type="Proteomes" id="UP001143474"/>
    </source>
</evidence>
<dbReference type="RefSeq" id="WP_271223105.1">
    <property type="nucleotide sequence ID" value="NZ_BAAAVD010000004.1"/>
</dbReference>
<organism evidence="1 2">
    <name type="scientific">Streptosporangium carneum</name>
    <dbReference type="NCBI Taxonomy" id="47481"/>
    <lineage>
        <taxon>Bacteria</taxon>
        <taxon>Bacillati</taxon>
        <taxon>Actinomycetota</taxon>
        <taxon>Actinomycetes</taxon>
        <taxon>Streptosporangiales</taxon>
        <taxon>Streptosporangiaceae</taxon>
        <taxon>Streptosporangium</taxon>
    </lineage>
</organism>
<accession>A0A9W6MI45</accession>
<proteinExistence type="predicted"/>
<dbReference type="AlphaFoldDB" id="A0A9W6MI45"/>
<keyword evidence="2" id="KW-1185">Reference proteome</keyword>
<evidence type="ECO:0000313" key="1">
    <source>
        <dbReference type="EMBL" id="GLK14875.1"/>
    </source>
</evidence>
<protein>
    <submittedName>
        <fullName evidence="1">Uncharacterized protein</fullName>
    </submittedName>
</protein>
<name>A0A9W6MI45_9ACTN</name>
<dbReference type="Proteomes" id="UP001143474">
    <property type="component" value="Unassembled WGS sequence"/>
</dbReference>